<keyword evidence="1" id="KW-0663">Pyridoxal phosphate</keyword>
<dbReference type="InterPro" id="IPR050478">
    <property type="entry name" value="Ethylene_sulfur-biosynth"/>
</dbReference>
<dbReference type="GO" id="GO:0008483">
    <property type="term" value="F:transaminase activity"/>
    <property type="evidence" value="ECO:0007669"/>
    <property type="project" value="UniProtKB-KW"/>
</dbReference>
<dbReference type="InterPro" id="IPR015424">
    <property type="entry name" value="PyrdxlP-dep_Trfase"/>
</dbReference>
<evidence type="ECO:0000259" key="2">
    <source>
        <dbReference type="Pfam" id="PF00155"/>
    </source>
</evidence>
<dbReference type="Gene3D" id="3.90.1150.10">
    <property type="entry name" value="Aspartate Aminotransferase, domain 1"/>
    <property type="match status" value="1"/>
</dbReference>
<dbReference type="CDD" id="cd00609">
    <property type="entry name" value="AAT_like"/>
    <property type="match status" value="1"/>
</dbReference>
<accession>A0A7W9KPG2</accession>
<dbReference type="PANTHER" id="PTHR43795:SF39">
    <property type="entry name" value="AMINOTRANSFERASE CLASS I_CLASSII DOMAIN-CONTAINING PROTEIN"/>
    <property type="match status" value="1"/>
</dbReference>
<dbReference type="GO" id="GO:0030170">
    <property type="term" value="F:pyridoxal phosphate binding"/>
    <property type="evidence" value="ECO:0007669"/>
    <property type="project" value="InterPro"/>
</dbReference>
<gene>
    <name evidence="3" type="ORF">BJ998_006760</name>
</gene>
<dbReference type="Gene3D" id="3.40.640.10">
    <property type="entry name" value="Type I PLP-dependent aspartate aminotransferase-like (Major domain)"/>
    <property type="match status" value="1"/>
</dbReference>
<reference evidence="3 4" key="1">
    <citation type="submission" date="2020-08" db="EMBL/GenBank/DDBJ databases">
        <title>Sequencing the genomes of 1000 actinobacteria strains.</title>
        <authorList>
            <person name="Klenk H.-P."/>
        </authorList>
    </citation>
    <scope>NUCLEOTIDE SEQUENCE [LARGE SCALE GENOMIC DNA]</scope>
    <source>
        <strain evidence="3 4">DSM 43851</strain>
    </source>
</reference>
<name>A0A7W9KPG2_9PSEU</name>
<dbReference type="InterPro" id="IPR004839">
    <property type="entry name" value="Aminotransferase_I/II_large"/>
</dbReference>
<organism evidence="3 4">
    <name type="scientific">Kutzneria kofuensis</name>
    <dbReference type="NCBI Taxonomy" id="103725"/>
    <lineage>
        <taxon>Bacteria</taxon>
        <taxon>Bacillati</taxon>
        <taxon>Actinomycetota</taxon>
        <taxon>Actinomycetes</taxon>
        <taxon>Pseudonocardiales</taxon>
        <taxon>Pseudonocardiaceae</taxon>
        <taxon>Kutzneria</taxon>
    </lineage>
</organism>
<dbReference type="PANTHER" id="PTHR43795">
    <property type="entry name" value="BIFUNCTIONAL ASPARTATE AMINOTRANSFERASE AND GLUTAMATE/ASPARTATE-PREPHENATE AMINOTRANSFERASE-RELATED"/>
    <property type="match status" value="1"/>
</dbReference>
<dbReference type="SUPFAM" id="SSF53383">
    <property type="entry name" value="PLP-dependent transferases"/>
    <property type="match status" value="1"/>
</dbReference>
<dbReference type="PRINTS" id="PR00753">
    <property type="entry name" value="ACCSYNTHASE"/>
</dbReference>
<feature type="domain" description="Aminotransferase class I/classII large" evidence="2">
    <location>
        <begin position="40"/>
        <end position="399"/>
    </location>
</feature>
<dbReference type="Pfam" id="PF00155">
    <property type="entry name" value="Aminotran_1_2"/>
    <property type="match status" value="1"/>
</dbReference>
<evidence type="ECO:0000256" key="1">
    <source>
        <dbReference type="ARBA" id="ARBA00022898"/>
    </source>
</evidence>
<dbReference type="EMBL" id="JACHIR010000001">
    <property type="protein sequence ID" value="MBB5895564.1"/>
    <property type="molecule type" value="Genomic_DNA"/>
</dbReference>
<keyword evidence="3" id="KW-0808">Transferase</keyword>
<proteinExistence type="predicted"/>
<dbReference type="InterPro" id="IPR015421">
    <property type="entry name" value="PyrdxlP-dep_Trfase_major"/>
</dbReference>
<sequence length="403" mass="43294">MMVSRRAAALTAHAPAIAAAHLRVERDPYDPQRNPGGYLNLGTAENRLVWDLLADKVTAARNIEPRDVRYGPLHGSPQLRAATSRLLSKTWHAKVDPDHLVVVSGASAALDIVASVLCDPGEAIVVAAPYYSALDVLLTGRSGARLIPAPLSGATGFSLDARAVERAIDQARKDGVTVRAVAITSPCNPTGNVHSLAALRDVLAVAERHDLDVIADEIYANSVFGDEPFVSVLDPRLRGGNRVHVIWGFAKDFGLSGLKVGVLHTEHPEVLEAATALAYFAPVSTDTQALLTNLLADHEWVDGFLKENRARLADSYRNAAACLAEQGIPHVRPGAGFTVWTDLSRWLGEGTENQLWHRVLDEARVNLIPGTAFGSPAPGWFRLCHTTDPGHVHEALRRVGGLS</sequence>
<dbReference type="InterPro" id="IPR015422">
    <property type="entry name" value="PyrdxlP-dep_Trfase_small"/>
</dbReference>
<keyword evidence="4" id="KW-1185">Reference proteome</keyword>
<dbReference type="Proteomes" id="UP000585638">
    <property type="component" value="Unassembled WGS sequence"/>
</dbReference>
<protein>
    <submittedName>
        <fullName evidence="3">Aspartate/methionine/tyrosine aminotransferase</fullName>
    </submittedName>
</protein>
<dbReference type="AlphaFoldDB" id="A0A7W9KPG2"/>
<keyword evidence="3" id="KW-0032">Aminotransferase</keyword>
<evidence type="ECO:0000313" key="3">
    <source>
        <dbReference type="EMBL" id="MBB5895564.1"/>
    </source>
</evidence>
<evidence type="ECO:0000313" key="4">
    <source>
        <dbReference type="Proteomes" id="UP000585638"/>
    </source>
</evidence>
<comment type="caution">
    <text evidence="3">The sequence shown here is derived from an EMBL/GenBank/DDBJ whole genome shotgun (WGS) entry which is preliminary data.</text>
</comment>
<dbReference type="GO" id="GO:0006520">
    <property type="term" value="P:amino acid metabolic process"/>
    <property type="evidence" value="ECO:0007669"/>
    <property type="project" value="TreeGrafter"/>
</dbReference>